<name>A0A087TU30_STEMI</name>
<dbReference type="PROSITE" id="PS50191">
    <property type="entry name" value="CRAL_TRIO"/>
    <property type="match status" value="1"/>
</dbReference>
<dbReference type="OrthoDB" id="6417478at2759"/>
<evidence type="ECO:0000259" key="2">
    <source>
        <dbReference type="PROSITE" id="PS50866"/>
    </source>
</evidence>
<dbReference type="STRING" id="407821.A0A087TU30"/>
<dbReference type="CDD" id="cd00170">
    <property type="entry name" value="SEC14"/>
    <property type="match status" value="1"/>
</dbReference>
<dbReference type="Pfam" id="PF03765">
    <property type="entry name" value="CRAL_TRIO_N"/>
    <property type="match status" value="1"/>
</dbReference>
<feature type="non-terminal residue" evidence="3">
    <location>
        <position position="376"/>
    </location>
</feature>
<dbReference type="AlphaFoldDB" id="A0A087TU30"/>
<dbReference type="InterPro" id="IPR009038">
    <property type="entry name" value="GOLD_dom"/>
</dbReference>
<dbReference type="SMART" id="SM00516">
    <property type="entry name" value="SEC14"/>
    <property type="match status" value="1"/>
</dbReference>
<dbReference type="Proteomes" id="UP000054359">
    <property type="component" value="Unassembled WGS sequence"/>
</dbReference>
<dbReference type="PANTHER" id="PTHR23324">
    <property type="entry name" value="SEC14 RELATED PROTEIN"/>
    <property type="match status" value="1"/>
</dbReference>
<keyword evidence="4" id="KW-1185">Reference proteome</keyword>
<feature type="domain" description="GOLD" evidence="2">
    <location>
        <begin position="247"/>
        <end position="355"/>
    </location>
</feature>
<dbReference type="GO" id="GO:0005737">
    <property type="term" value="C:cytoplasm"/>
    <property type="evidence" value="ECO:0007669"/>
    <property type="project" value="TreeGrafter"/>
</dbReference>
<dbReference type="Gene3D" id="3.40.525.10">
    <property type="entry name" value="CRAL-TRIO lipid binding domain"/>
    <property type="match status" value="1"/>
</dbReference>
<proteinExistence type="predicted"/>
<organism evidence="3 4">
    <name type="scientific">Stegodyphus mimosarum</name>
    <name type="common">African social velvet spider</name>
    <dbReference type="NCBI Taxonomy" id="407821"/>
    <lineage>
        <taxon>Eukaryota</taxon>
        <taxon>Metazoa</taxon>
        <taxon>Ecdysozoa</taxon>
        <taxon>Arthropoda</taxon>
        <taxon>Chelicerata</taxon>
        <taxon>Arachnida</taxon>
        <taxon>Araneae</taxon>
        <taxon>Araneomorphae</taxon>
        <taxon>Entelegynae</taxon>
        <taxon>Eresoidea</taxon>
        <taxon>Eresidae</taxon>
        <taxon>Stegodyphus</taxon>
    </lineage>
</organism>
<evidence type="ECO:0000313" key="3">
    <source>
        <dbReference type="EMBL" id="KFM68619.1"/>
    </source>
</evidence>
<dbReference type="InterPro" id="IPR001251">
    <property type="entry name" value="CRAL-TRIO_dom"/>
</dbReference>
<accession>A0A087TU30</accession>
<dbReference type="SUPFAM" id="SSF101576">
    <property type="entry name" value="Supernatant protein factor (SPF), C-terminal domain"/>
    <property type="match status" value="1"/>
</dbReference>
<dbReference type="EMBL" id="KK116737">
    <property type="protein sequence ID" value="KFM68619.1"/>
    <property type="molecule type" value="Genomic_DNA"/>
</dbReference>
<feature type="domain" description="CRAL-TRIO" evidence="1">
    <location>
        <begin position="47"/>
        <end position="222"/>
    </location>
</feature>
<dbReference type="PANTHER" id="PTHR23324:SF83">
    <property type="entry name" value="SEC14-LIKE PROTEIN 2"/>
    <property type="match status" value="1"/>
</dbReference>
<dbReference type="PRINTS" id="PR00180">
    <property type="entry name" value="CRETINALDHBP"/>
</dbReference>
<protein>
    <submittedName>
        <fullName evidence="3">SEC14-like protein 2</fullName>
    </submittedName>
</protein>
<dbReference type="PROSITE" id="PS50866">
    <property type="entry name" value="GOLD"/>
    <property type="match status" value="1"/>
</dbReference>
<gene>
    <name evidence="3" type="ORF">X975_08699</name>
</gene>
<dbReference type="InterPro" id="IPR011074">
    <property type="entry name" value="CRAL/TRIO_N_dom"/>
</dbReference>
<dbReference type="SUPFAM" id="SSF46938">
    <property type="entry name" value="CRAL/TRIO N-terminal domain"/>
    <property type="match status" value="1"/>
</dbReference>
<dbReference type="InterPro" id="IPR051064">
    <property type="entry name" value="SEC14/CRAL-TRIO_domain"/>
</dbReference>
<sequence length="376" mass="43068">MLEDPTLFYRFLKARDFNLKDAESMLRKNITWRKTYQVDTILTDFVPPKVFEVSGFYSRIGFDKEGSPVIYSPIGTLDVKGILASAKLSDIIRYNALLVEQDIVTLRAQSEKLGKLLTQITYIYDFDKISFVTATSKKVLDMYLMGATMFQDNYPERIKAVFIINTSIYFQMFFSVIKPVLASVLLEKIQVFGREGWQEILLQHIDEDVLPAFLGGKRTDPDGNPNCNTFISHGGAIPESYYLTKSTKSLSKSPGVKKFIVTRFSSVDIKFEVKEIGSFIQWEFETKCRDIGFGLYLKTSKENKLIELIPKQRIDTSFESETGMYKCEKAGTYILTFDNTYSWFHSKEIYLRATIVRPEDQVIPVSETDIISNTSA</sequence>
<dbReference type="SUPFAM" id="SSF52087">
    <property type="entry name" value="CRAL/TRIO domain"/>
    <property type="match status" value="1"/>
</dbReference>
<dbReference type="Gene3D" id="2.60.120.680">
    <property type="entry name" value="GOLD domain"/>
    <property type="match status" value="1"/>
</dbReference>
<dbReference type="OMA" id="RIMEDQY"/>
<dbReference type="InterPro" id="IPR036273">
    <property type="entry name" value="CRAL/TRIO_N_dom_sf"/>
</dbReference>
<dbReference type="Pfam" id="PF00650">
    <property type="entry name" value="CRAL_TRIO"/>
    <property type="match status" value="1"/>
</dbReference>
<reference evidence="3 4" key="1">
    <citation type="submission" date="2013-11" db="EMBL/GenBank/DDBJ databases">
        <title>Genome sequencing of Stegodyphus mimosarum.</title>
        <authorList>
            <person name="Bechsgaard J."/>
        </authorList>
    </citation>
    <scope>NUCLEOTIDE SEQUENCE [LARGE SCALE GENOMIC DNA]</scope>
</reference>
<dbReference type="InterPro" id="IPR036865">
    <property type="entry name" value="CRAL-TRIO_dom_sf"/>
</dbReference>
<dbReference type="InterPro" id="IPR036598">
    <property type="entry name" value="GOLD_dom_sf"/>
</dbReference>
<evidence type="ECO:0000313" key="4">
    <source>
        <dbReference type="Proteomes" id="UP000054359"/>
    </source>
</evidence>
<evidence type="ECO:0000259" key="1">
    <source>
        <dbReference type="PROSITE" id="PS50191"/>
    </source>
</evidence>
<dbReference type="SMART" id="SM01100">
    <property type="entry name" value="CRAL_TRIO_N"/>
    <property type="match status" value="1"/>
</dbReference>